<dbReference type="InterPro" id="IPR010982">
    <property type="entry name" value="Lambda_DNA-bd_dom_sf"/>
</dbReference>
<dbReference type="InterPro" id="IPR001387">
    <property type="entry name" value="Cro/C1-type_HTH"/>
</dbReference>
<gene>
    <name evidence="2" type="ORF">DWY26_03295</name>
</gene>
<dbReference type="SUPFAM" id="SSF47413">
    <property type="entry name" value="lambda repressor-like DNA-binding domains"/>
    <property type="match status" value="1"/>
</dbReference>
<proteinExistence type="predicted"/>
<dbReference type="RefSeq" id="WP_008775904.1">
    <property type="nucleotide sequence ID" value="NZ_JAQCWB010000002.1"/>
</dbReference>
<dbReference type="GO" id="GO:0003677">
    <property type="term" value="F:DNA binding"/>
    <property type="evidence" value="ECO:0007669"/>
    <property type="project" value="InterPro"/>
</dbReference>
<dbReference type="Proteomes" id="UP000284205">
    <property type="component" value="Unassembled WGS sequence"/>
</dbReference>
<comment type="caution">
    <text evidence="2">The sequence shown here is derived from an EMBL/GenBank/DDBJ whole genome shotgun (WGS) entry which is preliminary data.</text>
</comment>
<dbReference type="AlphaFoldDB" id="A0A412G031"/>
<organism evidence="2 3">
    <name type="scientific">Bacteroides caccae</name>
    <dbReference type="NCBI Taxonomy" id="47678"/>
    <lineage>
        <taxon>Bacteria</taxon>
        <taxon>Pseudomonadati</taxon>
        <taxon>Bacteroidota</taxon>
        <taxon>Bacteroidia</taxon>
        <taxon>Bacteroidales</taxon>
        <taxon>Bacteroidaceae</taxon>
        <taxon>Bacteroides</taxon>
    </lineage>
</organism>
<dbReference type="Gene3D" id="1.10.260.40">
    <property type="entry name" value="lambda repressor-like DNA-binding domains"/>
    <property type="match status" value="1"/>
</dbReference>
<dbReference type="SMART" id="SM00530">
    <property type="entry name" value="HTH_XRE"/>
    <property type="match status" value="1"/>
</dbReference>
<reference evidence="2 3" key="1">
    <citation type="submission" date="2018-08" db="EMBL/GenBank/DDBJ databases">
        <title>A genome reference for cultivated species of the human gut microbiota.</title>
        <authorList>
            <person name="Zou Y."/>
            <person name="Xue W."/>
            <person name="Luo G."/>
        </authorList>
    </citation>
    <scope>NUCLEOTIDE SEQUENCE [LARGE SCALE GENOMIC DNA]</scope>
    <source>
        <strain evidence="2 3">AF24-29LB</strain>
    </source>
</reference>
<dbReference type="PROSITE" id="PS50943">
    <property type="entry name" value="HTH_CROC1"/>
    <property type="match status" value="1"/>
</dbReference>
<evidence type="ECO:0000259" key="1">
    <source>
        <dbReference type="PROSITE" id="PS50943"/>
    </source>
</evidence>
<dbReference type="CDD" id="cd00093">
    <property type="entry name" value="HTH_XRE"/>
    <property type="match status" value="1"/>
</dbReference>
<protein>
    <submittedName>
        <fullName evidence="2">XRE family transcriptional regulator</fullName>
    </submittedName>
</protein>
<dbReference type="Pfam" id="PF01381">
    <property type="entry name" value="HTH_3"/>
    <property type="match status" value="1"/>
</dbReference>
<dbReference type="EMBL" id="QRUO01000002">
    <property type="protein sequence ID" value="RGR73789.1"/>
    <property type="molecule type" value="Genomic_DNA"/>
</dbReference>
<feature type="domain" description="HTH cro/C1-type" evidence="1">
    <location>
        <begin position="6"/>
        <end position="60"/>
    </location>
</feature>
<evidence type="ECO:0000313" key="3">
    <source>
        <dbReference type="Proteomes" id="UP000284205"/>
    </source>
</evidence>
<accession>A0A412G031</accession>
<name>A0A412G031_9BACE</name>
<sequence length="62" mass="7019">MIREVILEALKKRGIKQIELADHLGINKSPLNAFLKGKGKISMENIEKSFLFLGIDIILKNK</sequence>
<evidence type="ECO:0000313" key="2">
    <source>
        <dbReference type="EMBL" id="RGR73789.1"/>
    </source>
</evidence>